<dbReference type="InterPro" id="IPR024213">
    <property type="entry name" value="DUF3822"/>
</dbReference>
<dbReference type="CDD" id="cd24013">
    <property type="entry name" value="ASKHA_ATPase_BT3980-like"/>
    <property type="match status" value="1"/>
</dbReference>
<evidence type="ECO:0000313" key="2">
    <source>
        <dbReference type="Proteomes" id="UP001597468"/>
    </source>
</evidence>
<name>A0ABW5J1R9_9FLAO</name>
<dbReference type="Gene3D" id="3.30.420.250">
    <property type="match status" value="1"/>
</dbReference>
<dbReference type="Pfam" id="PF12864">
    <property type="entry name" value="DUF3822"/>
    <property type="match status" value="1"/>
</dbReference>
<protein>
    <submittedName>
        <fullName evidence="1">DUF3822 family protein</fullName>
    </submittedName>
</protein>
<evidence type="ECO:0000313" key="1">
    <source>
        <dbReference type="EMBL" id="MFD2518860.1"/>
    </source>
</evidence>
<organism evidence="1 2">
    <name type="scientific">Salinimicrobium flavum</name>
    <dbReference type="NCBI Taxonomy" id="1737065"/>
    <lineage>
        <taxon>Bacteria</taxon>
        <taxon>Pseudomonadati</taxon>
        <taxon>Bacteroidota</taxon>
        <taxon>Flavobacteriia</taxon>
        <taxon>Flavobacteriales</taxon>
        <taxon>Flavobacteriaceae</taxon>
        <taxon>Salinimicrobium</taxon>
    </lineage>
</organism>
<keyword evidence="2" id="KW-1185">Reference proteome</keyword>
<proteinExistence type="predicted"/>
<sequence>MKYPDRTFRLVQWKKSIPAEIGLLGMVTPNKEKNIPNIKLSILVSLNGLSFCALSKKEKKILFFKEVNFTRKLNPLEVLQQIEKLYEQEEFLKNEKPEVLVLYSNELYSLVPKSLFSEENASDYLKFNTRILETDYITEDHLEDAGIVNVFIPFTNINNFFFEQYGEFEYRHCQSVLVEHFLEQNRKQEGVPRVYLNCYTRGYDLVVIRNGKLLLANSFKCHTSEDFIYYLLFTAEQLELDPSEFKLILLGKITANSDYYQMAYTYIRNISFLETSFGYSFPFKEEPPKGYMHFTLFKALS</sequence>
<gene>
    <name evidence="1" type="ORF">ACFSTG_13215</name>
</gene>
<reference evidence="2" key="1">
    <citation type="journal article" date="2019" name="Int. J. Syst. Evol. Microbiol.">
        <title>The Global Catalogue of Microorganisms (GCM) 10K type strain sequencing project: providing services to taxonomists for standard genome sequencing and annotation.</title>
        <authorList>
            <consortium name="The Broad Institute Genomics Platform"/>
            <consortium name="The Broad Institute Genome Sequencing Center for Infectious Disease"/>
            <person name="Wu L."/>
            <person name="Ma J."/>
        </authorList>
    </citation>
    <scope>NUCLEOTIDE SEQUENCE [LARGE SCALE GENOMIC DNA]</scope>
    <source>
        <strain evidence="2">KCTC 42585</strain>
    </source>
</reference>
<dbReference type="Gene3D" id="3.30.420.260">
    <property type="match status" value="1"/>
</dbReference>
<accession>A0ABW5J1R9</accession>
<dbReference type="RefSeq" id="WP_380753816.1">
    <property type="nucleotide sequence ID" value="NZ_JBHULT010000011.1"/>
</dbReference>
<comment type="caution">
    <text evidence="1">The sequence shown here is derived from an EMBL/GenBank/DDBJ whole genome shotgun (WGS) entry which is preliminary data.</text>
</comment>
<dbReference type="EMBL" id="JBHULT010000011">
    <property type="protein sequence ID" value="MFD2518860.1"/>
    <property type="molecule type" value="Genomic_DNA"/>
</dbReference>
<dbReference type="Proteomes" id="UP001597468">
    <property type="component" value="Unassembled WGS sequence"/>
</dbReference>